<sequence>MTCASRRLLLGGLAASLTAPALAQPARPVTIVVPFAPGGSTDVLARLMAERMTELLGQNVLVENRAGGNTIVGADYVAHAQPDGATLLIAAGTTLTINPVVVKNLPYQVEDFAPISLATTYPSGILAQNRGPADIPAFVAAAKAKPGRITYGTNGPTTLTNVAMLLVCDRLGIQMQDVTYRGDSAALNDFLAGNLDTLVVAGSTAVPVFRNGQGRLLAWTSKQRMPTTPEVPTIAEFAPGTEALSWFGLLAPARTPAELVQKLNAAAVGSLRDPRIQERLTRDAQFIVGSTPAEFAQFLRDQDRQWRPILSKLDVQNQ</sequence>
<evidence type="ECO:0000256" key="2">
    <source>
        <dbReference type="SAM" id="SignalP"/>
    </source>
</evidence>
<dbReference type="PIRSF" id="PIRSF017082">
    <property type="entry name" value="YflP"/>
    <property type="match status" value="1"/>
</dbReference>
<dbReference type="Proteomes" id="UP000249065">
    <property type="component" value="Unassembled WGS sequence"/>
</dbReference>
<dbReference type="CDD" id="cd07012">
    <property type="entry name" value="PBP2_Bug_TTT"/>
    <property type="match status" value="1"/>
</dbReference>
<reference evidence="4" key="1">
    <citation type="submission" date="2018-06" db="EMBL/GenBank/DDBJ databases">
        <authorList>
            <person name="Khan S.A."/>
        </authorList>
    </citation>
    <scope>NUCLEOTIDE SEQUENCE [LARGE SCALE GENOMIC DNA]</scope>
    <source>
        <strain evidence="4">DB-1506</strain>
    </source>
</reference>
<comment type="similarity">
    <text evidence="1">Belongs to the UPF0065 (bug) family.</text>
</comment>
<dbReference type="SUPFAM" id="SSF53850">
    <property type="entry name" value="Periplasmic binding protein-like II"/>
    <property type="match status" value="1"/>
</dbReference>
<accession>A0A327MHB0</accession>
<gene>
    <name evidence="3" type="ORF">DOO78_08265</name>
</gene>
<dbReference type="AlphaFoldDB" id="A0A327MHB0"/>
<dbReference type="PANTHER" id="PTHR42928">
    <property type="entry name" value="TRICARBOXYLATE-BINDING PROTEIN"/>
    <property type="match status" value="1"/>
</dbReference>
<protein>
    <recommendedName>
        <fullName evidence="5">Tripartite tricarboxylate transporter substrate binding protein</fullName>
    </recommendedName>
</protein>
<feature type="signal peptide" evidence="2">
    <location>
        <begin position="1"/>
        <end position="23"/>
    </location>
</feature>
<proteinExistence type="inferred from homology"/>
<dbReference type="Gene3D" id="3.40.190.150">
    <property type="entry name" value="Bordetella uptake gene, domain 1"/>
    <property type="match status" value="1"/>
</dbReference>
<evidence type="ECO:0000313" key="4">
    <source>
        <dbReference type="Proteomes" id="UP000249065"/>
    </source>
</evidence>
<name>A0A327MHB0_9PROT</name>
<organism evidence="3 4">
    <name type="scientific">Roseicella frigidaeris</name>
    <dbReference type="NCBI Taxonomy" id="2230885"/>
    <lineage>
        <taxon>Bacteria</taxon>
        <taxon>Pseudomonadati</taxon>
        <taxon>Pseudomonadota</taxon>
        <taxon>Alphaproteobacteria</taxon>
        <taxon>Acetobacterales</taxon>
        <taxon>Roseomonadaceae</taxon>
        <taxon>Roseicella</taxon>
    </lineage>
</organism>
<keyword evidence="2" id="KW-0732">Signal</keyword>
<dbReference type="InterPro" id="IPR042100">
    <property type="entry name" value="Bug_dom1"/>
</dbReference>
<evidence type="ECO:0008006" key="5">
    <source>
        <dbReference type="Google" id="ProtNLM"/>
    </source>
</evidence>
<evidence type="ECO:0000313" key="3">
    <source>
        <dbReference type="EMBL" id="RAI59578.1"/>
    </source>
</evidence>
<dbReference type="PANTHER" id="PTHR42928:SF5">
    <property type="entry name" value="BLR1237 PROTEIN"/>
    <property type="match status" value="1"/>
</dbReference>
<dbReference type="InterPro" id="IPR005064">
    <property type="entry name" value="BUG"/>
</dbReference>
<feature type="chain" id="PRO_5016426686" description="Tripartite tricarboxylate transporter substrate binding protein" evidence="2">
    <location>
        <begin position="24"/>
        <end position="318"/>
    </location>
</feature>
<dbReference type="RefSeq" id="WP_111469266.1">
    <property type="nucleotide sequence ID" value="NZ_QLIX01000004.1"/>
</dbReference>
<dbReference type="Pfam" id="PF03401">
    <property type="entry name" value="TctC"/>
    <property type="match status" value="1"/>
</dbReference>
<evidence type="ECO:0000256" key="1">
    <source>
        <dbReference type="ARBA" id="ARBA00006987"/>
    </source>
</evidence>
<dbReference type="Gene3D" id="3.40.190.10">
    <property type="entry name" value="Periplasmic binding protein-like II"/>
    <property type="match status" value="1"/>
</dbReference>
<dbReference type="EMBL" id="QLIX01000004">
    <property type="protein sequence ID" value="RAI59578.1"/>
    <property type="molecule type" value="Genomic_DNA"/>
</dbReference>
<comment type="caution">
    <text evidence="3">The sequence shown here is derived from an EMBL/GenBank/DDBJ whole genome shotgun (WGS) entry which is preliminary data.</text>
</comment>
<keyword evidence="4" id="KW-1185">Reference proteome</keyword>
<dbReference type="OrthoDB" id="7252543at2"/>